<dbReference type="AlphaFoldDB" id="A0A8R2B8P7"/>
<dbReference type="EnsemblMetazoa" id="XM_016807248.2">
    <property type="protein sequence ID" value="XP_016662737.1"/>
    <property type="gene ID" value="LOC100574765"/>
</dbReference>
<dbReference type="RefSeq" id="XP_016662736.1">
    <property type="nucleotide sequence ID" value="XM_016807247.2"/>
</dbReference>
<proteinExistence type="inferred from homology"/>
<sequence>MKTLSCPPSNRFFRPLSLFRPIILFVSLLSSPTITSQTTDNTTETSSYSWKGWNMYENVSMSTVDIIKKNGYAAEIHHVITEDGYILELHRIPSSRSGQKPTRNHPVFFHHAFLSNSAGWVLSGANTSLSMQLADAGYDVWLANSRGNTYSRKHVSLNYKQKSYWNFSLHEIGTYDLPAAFDYILMTTNASQLHYIGYSMGTTVFFIMASTRPEYQSKIRSQISLAPVAYFTHLRSPIRYVAPYARMMNIAYQRLTNGMVLPQTRMKKIFASTVCAGKMMQKLICQRGFIFFICGSDPKYFNTKLIPLIMGHFPSGTSSMVPEHFAQIKLKDAFGRYDYGPVTNMEKYNSTEPPKYDLTSIQVPITLMYGKNDLVADIQDVMKLKSQLPRLIDAVMIDNPYFNHLDFMWSTEVNERVNDPIKETLRKTDDMDWEYSGPNIPQSKDIFNVSGNVSDGYIGSSGNVNISGSGNFNISDSENLNISDSGNVNISGSGHFNISDGENLNISDSGNGNISGSGHFNISDCGNVNISDSGHFNISDGEHLSISDSAGDVGGSGNVSGSGGSIGNVSDSVVPSDLDYFAKNLGKIIADAMPKPMDHEGDAADFERERILQETLLADSIEFVRSVQKKYGSKMVWQESSTRATNDRNLRIKQVVTSPNDAV</sequence>
<name>A0A8R2B8P7_ACYPI</name>
<evidence type="ECO:0000313" key="9">
    <source>
        <dbReference type="EnsemblMetazoa" id="XP_008186492.2"/>
    </source>
</evidence>
<keyword evidence="6" id="KW-0325">Glycoprotein</keyword>
<keyword evidence="4" id="KW-0442">Lipid degradation</keyword>
<dbReference type="Proteomes" id="UP000007819">
    <property type="component" value="Chromosome A3"/>
</dbReference>
<comment type="similarity">
    <text evidence="1">Belongs to the AB hydrolase superfamily. Lipase family.</text>
</comment>
<dbReference type="SUPFAM" id="SSF53474">
    <property type="entry name" value="alpha/beta-Hydrolases"/>
    <property type="match status" value="1"/>
</dbReference>
<dbReference type="RefSeq" id="XP_008186492.2">
    <property type="nucleotide sequence ID" value="XM_008188270.3"/>
</dbReference>
<evidence type="ECO:0000256" key="3">
    <source>
        <dbReference type="ARBA" id="ARBA00022801"/>
    </source>
</evidence>
<evidence type="ECO:0000256" key="5">
    <source>
        <dbReference type="ARBA" id="ARBA00023098"/>
    </source>
</evidence>
<keyword evidence="3" id="KW-0378">Hydrolase</keyword>
<dbReference type="RefSeq" id="XP_016662737.1">
    <property type="nucleotide sequence ID" value="XM_016807248.2"/>
</dbReference>
<keyword evidence="10" id="KW-1185">Reference proteome</keyword>
<dbReference type="GO" id="GO:0016787">
    <property type="term" value="F:hydrolase activity"/>
    <property type="evidence" value="ECO:0007669"/>
    <property type="project" value="UniProtKB-KW"/>
</dbReference>
<dbReference type="Pfam" id="PF04083">
    <property type="entry name" value="Abhydro_lipase"/>
    <property type="match status" value="1"/>
</dbReference>
<dbReference type="InterPro" id="IPR029058">
    <property type="entry name" value="AB_hydrolase_fold"/>
</dbReference>
<dbReference type="OrthoDB" id="9974421at2759"/>
<keyword evidence="5" id="KW-0443">Lipid metabolism</keyword>
<evidence type="ECO:0000256" key="6">
    <source>
        <dbReference type="ARBA" id="ARBA00023180"/>
    </source>
</evidence>
<dbReference type="GO" id="GO:0016042">
    <property type="term" value="P:lipid catabolic process"/>
    <property type="evidence" value="ECO:0007669"/>
    <property type="project" value="UniProtKB-KW"/>
</dbReference>
<evidence type="ECO:0000256" key="1">
    <source>
        <dbReference type="ARBA" id="ARBA00010701"/>
    </source>
</evidence>
<evidence type="ECO:0000256" key="7">
    <source>
        <dbReference type="SAM" id="SignalP"/>
    </source>
</evidence>
<feature type="chain" id="PRO_5035645505" description="Partial AB-hydrolase lipase domain-containing protein" evidence="7">
    <location>
        <begin position="37"/>
        <end position="663"/>
    </location>
</feature>
<accession>A0A8R2B8P7</accession>
<protein>
    <recommendedName>
        <fullName evidence="8">Partial AB-hydrolase lipase domain-containing protein</fullName>
    </recommendedName>
</protein>
<dbReference type="PANTHER" id="PTHR11005">
    <property type="entry name" value="LYSOSOMAL ACID LIPASE-RELATED"/>
    <property type="match status" value="1"/>
</dbReference>
<dbReference type="InterPro" id="IPR006693">
    <property type="entry name" value="AB_hydrolase_lipase"/>
</dbReference>
<feature type="domain" description="Partial AB-hydrolase lipase" evidence="8">
    <location>
        <begin position="64"/>
        <end position="123"/>
    </location>
</feature>
<dbReference type="EnsemblMetazoa" id="XM_008188270.3">
    <property type="protein sequence ID" value="XP_008186492.2"/>
    <property type="gene ID" value="LOC100574765"/>
</dbReference>
<keyword evidence="2 7" id="KW-0732">Signal</keyword>
<evidence type="ECO:0000259" key="8">
    <source>
        <dbReference type="Pfam" id="PF04083"/>
    </source>
</evidence>
<feature type="signal peptide" evidence="7">
    <location>
        <begin position="1"/>
        <end position="36"/>
    </location>
</feature>
<dbReference type="FunFam" id="3.40.50.1820:FF:000057">
    <property type="entry name" value="Lipase"/>
    <property type="match status" value="1"/>
</dbReference>
<evidence type="ECO:0000313" key="10">
    <source>
        <dbReference type="Proteomes" id="UP000007819"/>
    </source>
</evidence>
<reference evidence="10" key="1">
    <citation type="submission" date="2010-06" db="EMBL/GenBank/DDBJ databases">
        <authorList>
            <person name="Jiang H."/>
            <person name="Abraham K."/>
            <person name="Ali S."/>
            <person name="Alsbrooks S.L."/>
            <person name="Anim B.N."/>
            <person name="Anosike U.S."/>
            <person name="Attaway T."/>
            <person name="Bandaranaike D.P."/>
            <person name="Battles P.K."/>
            <person name="Bell S.N."/>
            <person name="Bell A.V."/>
            <person name="Beltran B."/>
            <person name="Bickham C."/>
            <person name="Bustamante Y."/>
            <person name="Caleb T."/>
            <person name="Canada A."/>
            <person name="Cardenas V."/>
            <person name="Carter K."/>
            <person name="Chacko J."/>
            <person name="Chandrabose M.N."/>
            <person name="Chavez D."/>
            <person name="Chavez A."/>
            <person name="Chen L."/>
            <person name="Chu H.-S."/>
            <person name="Claassen K.J."/>
            <person name="Cockrell R."/>
            <person name="Collins M."/>
            <person name="Cooper J.A."/>
            <person name="Cree A."/>
            <person name="Curry S.M."/>
            <person name="Da Y."/>
            <person name="Dao M.D."/>
            <person name="Das B."/>
            <person name="Davila M.-L."/>
            <person name="Davy-Carroll L."/>
            <person name="Denson S."/>
            <person name="Dinh H."/>
            <person name="Ebong V.E."/>
            <person name="Edwards J.R."/>
            <person name="Egan A."/>
            <person name="El-Daye J."/>
            <person name="Escobedo L."/>
            <person name="Fernandez S."/>
            <person name="Fernando P.R."/>
            <person name="Flagg N."/>
            <person name="Forbes L.D."/>
            <person name="Fowler R.G."/>
            <person name="Fu Q."/>
            <person name="Gabisi R.A."/>
            <person name="Ganer J."/>
            <person name="Garbino Pronczuk A."/>
            <person name="Garcia R.M."/>
            <person name="Garner T."/>
            <person name="Garrett T.E."/>
            <person name="Gonzalez D.A."/>
            <person name="Hamid H."/>
            <person name="Hawkins E.S."/>
            <person name="Hirani K."/>
            <person name="Hogues M.E."/>
            <person name="Hollins B."/>
            <person name="Hsiao C.-H."/>
            <person name="Jabil R."/>
            <person name="James M.L."/>
            <person name="Jhangiani S.N."/>
            <person name="Johnson B."/>
            <person name="Johnson Q."/>
            <person name="Joshi V."/>
            <person name="Kalu J.B."/>
            <person name="Kam C."/>
            <person name="Kashfia A."/>
            <person name="Keebler J."/>
            <person name="Kisamo H."/>
            <person name="Kovar C.L."/>
            <person name="Lago L.A."/>
            <person name="Lai C.-Y."/>
            <person name="Laidlaw J."/>
            <person name="Lara F."/>
            <person name="Le T.-K."/>
            <person name="Lee S.L."/>
            <person name="Legall F.H."/>
            <person name="Lemon S.J."/>
            <person name="Lewis L.R."/>
            <person name="Li B."/>
            <person name="Liu Y."/>
            <person name="Liu Y.-S."/>
            <person name="Lopez J."/>
            <person name="Lozado R.J."/>
            <person name="Lu J."/>
            <person name="Madu R.C."/>
            <person name="Maheshwari M."/>
            <person name="Maheshwari R."/>
            <person name="Malloy K."/>
            <person name="Martinez E."/>
            <person name="Mathew T."/>
            <person name="Mercado I.C."/>
            <person name="Mercado C."/>
            <person name="Meyer B."/>
            <person name="Montgomery K."/>
            <person name="Morgan M.B."/>
            <person name="Munidasa M."/>
            <person name="Nazareth L.V."/>
            <person name="Nelson J."/>
            <person name="Ng B.M."/>
            <person name="Nguyen N.B."/>
            <person name="Nguyen P.Q."/>
            <person name="Nguyen T."/>
            <person name="Obregon M."/>
            <person name="Okwuonu G.O."/>
            <person name="Onwere C.G."/>
            <person name="Orozco G."/>
            <person name="Parra A."/>
            <person name="Patel S."/>
            <person name="Patil S."/>
            <person name="Perez A."/>
            <person name="Perez Y."/>
            <person name="Pham C."/>
            <person name="Primus E.L."/>
            <person name="Pu L.-L."/>
            <person name="Puazo M."/>
            <person name="Qin X."/>
            <person name="Quiroz J.B."/>
            <person name="Reese J."/>
            <person name="Richards S."/>
            <person name="Rives C.M."/>
            <person name="Robberts R."/>
            <person name="Ruiz S.J."/>
            <person name="Ruiz M.J."/>
            <person name="Santibanez J."/>
            <person name="Schneider B.W."/>
            <person name="Sisson I."/>
            <person name="Smith M."/>
            <person name="Sodergren E."/>
            <person name="Song X.-Z."/>
            <person name="Song B.B."/>
            <person name="Summersgill H."/>
            <person name="Thelus R."/>
            <person name="Thornton R.D."/>
            <person name="Trejos Z.Y."/>
            <person name="Usmani K."/>
            <person name="Vattathil S."/>
            <person name="Villasana D."/>
            <person name="Walker D.L."/>
            <person name="Wang S."/>
            <person name="Wang K."/>
            <person name="White C.S."/>
            <person name="Williams A.C."/>
            <person name="Williamson J."/>
            <person name="Wilson K."/>
            <person name="Woghiren I.O."/>
            <person name="Woodworth J.R."/>
            <person name="Worley K.C."/>
            <person name="Wright R.A."/>
            <person name="Wu W."/>
            <person name="Young L."/>
            <person name="Zhang L."/>
            <person name="Zhang J."/>
            <person name="Zhu Y."/>
            <person name="Muzny D.M."/>
            <person name="Weinstock G."/>
            <person name="Gibbs R.A."/>
        </authorList>
    </citation>
    <scope>NUCLEOTIDE SEQUENCE [LARGE SCALE GENOMIC DNA]</scope>
    <source>
        <strain evidence="10">LSR1</strain>
    </source>
</reference>
<evidence type="ECO:0000256" key="4">
    <source>
        <dbReference type="ARBA" id="ARBA00022963"/>
    </source>
</evidence>
<evidence type="ECO:0000256" key="2">
    <source>
        <dbReference type="ARBA" id="ARBA00022729"/>
    </source>
</evidence>
<reference evidence="9" key="2">
    <citation type="submission" date="2022-06" db="UniProtKB">
        <authorList>
            <consortium name="EnsemblMetazoa"/>
        </authorList>
    </citation>
    <scope>IDENTIFICATION</scope>
</reference>
<dbReference type="Gene3D" id="3.40.50.1820">
    <property type="entry name" value="alpha/beta hydrolase"/>
    <property type="match status" value="1"/>
</dbReference>
<dbReference type="EnsemblMetazoa" id="XM_016807247.2">
    <property type="protein sequence ID" value="XP_016662736.1"/>
    <property type="gene ID" value="LOC100574765"/>
</dbReference>
<dbReference type="GeneID" id="100574765"/>
<dbReference type="KEGG" id="api:100574765"/>
<organism evidence="9 10">
    <name type="scientific">Acyrthosiphon pisum</name>
    <name type="common">Pea aphid</name>
    <dbReference type="NCBI Taxonomy" id="7029"/>
    <lineage>
        <taxon>Eukaryota</taxon>
        <taxon>Metazoa</taxon>
        <taxon>Ecdysozoa</taxon>
        <taxon>Arthropoda</taxon>
        <taxon>Hexapoda</taxon>
        <taxon>Insecta</taxon>
        <taxon>Pterygota</taxon>
        <taxon>Neoptera</taxon>
        <taxon>Paraneoptera</taxon>
        <taxon>Hemiptera</taxon>
        <taxon>Sternorrhyncha</taxon>
        <taxon>Aphidomorpha</taxon>
        <taxon>Aphidoidea</taxon>
        <taxon>Aphididae</taxon>
        <taxon>Macrosiphini</taxon>
        <taxon>Acyrthosiphon</taxon>
    </lineage>
</organism>